<dbReference type="GO" id="GO:0007043">
    <property type="term" value="P:cell-cell junction assembly"/>
    <property type="evidence" value="ECO:0007669"/>
    <property type="project" value="TreeGrafter"/>
</dbReference>
<dbReference type="GO" id="GO:0005912">
    <property type="term" value="C:adherens junction"/>
    <property type="evidence" value="ECO:0007669"/>
    <property type="project" value="TreeGrafter"/>
</dbReference>
<feature type="domain" description="Cadherin" evidence="19">
    <location>
        <begin position="2655"/>
        <end position="2759"/>
    </location>
</feature>
<evidence type="ECO:0000256" key="7">
    <source>
        <dbReference type="ARBA" id="ARBA00022889"/>
    </source>
</evidence>
<evidence type="ECO:0000256" key="2">
    <source>
        <dbReference type="ARBA" id="ARBA00022536"/>
    </source>
</evidence>
<keyword evidence="3 15" id="KW-0812">Transmembrane</keyword>
<dbReference type="FunFam" id="2.60.40.60:FF:000106">
    <property type="entry name" value="FAT atypical cadherin 4"/>
    <property type="match status" value="1"/>
</dbReference>
<feature type="domain" description="Cadherin" evidence="19">
    <location>
        <begin position="1927"/>
        <end position="2034"/>
    </location>
</feature>
<dbReference type="SUPFAM" id="SSF49899">
    <property type="entry name" value="Concanavalin A-like lectins/glucanases"/>
    <property type="match status" value="2"/>
</dbReference>
<feature type="domain" description="Cadherin" evidence="19">
    <location>
        <begin position="2553"/>
        <end position="2654"/>
    </location>
</feature>
<feature type="domain" description="Cadherin" evidence="19">
    <location>
        <begin position="121"/>
        <end position="232"/>
    </location>
</feature>
<dbReference type="PROSITE" id="PS50025">
    <property type="entry name" value="LAM_G_DOMAIN"/>
    <property type="match status" value="2"/>
</dbReference>
<dbReference type="GO" id="GO:0009887">
    <property type="term" value="P:animal organ morphogenesis"/>
    <property type="evidence" value="ECO:0007669"/>
    <property type="project" value="UniProtKB-ARBA"/>
</dbReference>
<dbReference type="FunFam" id="2.60.40.60:FF:000101">
    <property type="entry name" value="FAT atypical cadherin 4"/>
    <property type="match status" value="1"/>
</dbReference>
<evidence type="ECO:0000256" key="10">
    <source>
        <dbReference type="ARBA" id="ARBA00023157"/>
    </source>
</evidence>
<keyword evidence="5" id="KW-0677">Repeat</keyword>
<feature type="domain" description="EGF-like" evidence="18">
    <location>
        <begin position="4174"/>
        <end position="4210"/>
    </location>
</feature>
<feature type="chain" id="PRO_5008788927" evidence="16">
    <location>
        <begin position="23"/>
        <end position="4878"/>
    </location>
</feature>
<dbReference type="GO" id="GO:0045296">
    <property type="term" value="F:cadherin binding"/>
    <property type="evidence" value="ECO:0007669"/>
    <property type="project" value="TreeGrafter"/>
</dbReference>
<dbReference type="InterPro" id="IPR001791">
    <property type="entry name" value="Laminin_G"/>
</dbReference>
<dbReference type="FunFam" id="2.60.40.60:FF:000276">
    <property type="entry name" value="FAT atypical cadherin 2"/>
    <property type="match status" value="1"/>
</dbReference>
<evidence type="ECO:0000256" key="3">
    <source>
        <dbReference type="ARBA" id="ARBA00022692"/>
    </source>
</evidence>
<dbReference type="InterPro" id="IPR039808">
    <property type="entry name" value="Cadherin"/>
</dbReference>
<dbReference type="GO" id="GO:0048729">
    <property type="term" value="P:tissue morphogenesis"/>
    <property type="evidence" value="ECO:0007669"/>
    <property type="project" value="UniProtKB-ARBA"/>
</dbReference>
<name>R7VDI9_CAPTE</name>
<dbReference type="FunCoup" id="R7VDI9">
    <property type="interactions" value="160"/>
</dbReference>
<dbReference type="PROSITE" id="PS01187">
    <property type="entry name" value="EGF_CA"/>
    <property type="match status" value="1"/>
</dbReference>
<keyword evidence="9 15" id="KW-0472">Membrane</keyword>
<dbReference type="FunFam" id="2.60.40.60:FF:000092">
    <property type="entry name" value="Protocadherin 8"/>
    <property type="match status" value="1"/>
</dbReference>
<keyword evidence="2 13" id="KW-0245">EGF-like domain</keyword>
<feature type="domain" description="Cadherin" evidence="19">
    <location>
        <begin position="2136"/>
        <end position="2240"/>
    </location>
</feature>
<feature type="domain" description="Cadherin" evidence="19">
    <location>
        <begin position="1524"/>
        <end position="1611"/>
    </location>
</feature>
<feature type="domain" description="Cadherin" evidence="19">
    <location>
        <begin position="3183"/>
        <end position="3287"/>
    </location>
</feature>
<sequence length="4878" mass="529511">MRPPLMWLVLILLLQIIPTVTQDASTISEHVYFEISEGLSPNAVVGSIPTRSGLVYALSEPSEEFQLDSSTGTIRTRVTLDREALEDDTIDLFVKSIPVAKHLIEVRISVLDVNDNRPVYNPPSIEVSFMETDNPGTQVVLDTASDQDIGSNGMTNNYEIISGNEEGKFRLVHLTDTSVRLMYLENRVTLDREERDLYQLNISARDGGNPPLYGYLQVNVTIKDYNDHPPLFDQSDYSAEINETASPGTYILKVTATDQDIGPNGQITYSIVSDDYNQFGIDPLTGEVSTLKPLSCFRSCDPSSLTCKQKSCLITVEARDNGRPFPLTGRAFVSVILVDVNDHDPVVNFKYTSLGPYATVEEGAKEGETVIALVSVTDLDEGVNGQTEATITKGNELGHFVLESSAVIPGFNLLKVAGKLDREKVSRYNITVQARDFGNPPRTSQNYLIIVVNDINDHQPVFQKVSYSKEFREDLPLGSFVASVTATDNDTGINAAITYEITSGNDLGWFEIGSNTGLVITAKPLDREQTSRVQLTILARDGAVMSYSSSTTLSITITDVNDEAPTFSPSESSLSFPEGTRAGIALMTFTAMDRDEGKNGSVQYLLDPSVDLLYPAMFQVHPESGTLRNLQEFDRESFSDYTVRVIAVDEGELPLSSTATLFITVDDLNDNPPVFYPSSYYASVLEGIGTGVSVVQVTASDADDGNNAVILFSLSHNSNSFEIERETGWIKTTEALTSKKYTLAVSASDAGGLPAAESAIVEISVVREQEPAPIFSQPAGYSFSISEDNTAHVIGRSAGQVRASGQGQLLYSIINGDDNGDFVVGSINGQIKTAKGIDREIVQFYSLTVIASSDTYFSSVEVNITINDLNDNSPVFQLPAIATTVKENWPVGHDVHLASAVDPDAGSNGRLTYRLMPGSSSVFVIDEVTGMITVAQPLSQLTDSVVDLFVEAKDGGVPSLSSQQTVHIHIEDINDHTPAFDLKSYEVSVSEAEEVNSRFFDVTAVDSDIGLNGHVTYEIVGGNKERKFGIFPDGALYITQPLDREAVSLYVLTIRARDMGSPQRSSLTNVTISVLDNNDNDPKFSNKTFSFELVENSPRGTSVGTVYASDRDTGRNAEMSYHIDGESSGFAIDPRSGMLVATVPFDRESVISEFGSDVVKLSVVVEDGGEPRRQDRSAVDVRIKDLNDNPPVFAQSISQLTLYENTDVGSQIATVSANDADSGVNAELHYSILGGDGTFAIDPLLGQISLNKGVDRETHDSYRLTIMAMDNGEPPLSGTTIVSVSLLDFNDNRPEFVMYENASISEATEVGRELFTVKAIDEDLGLNGFVEYSIAGGNVGTAFHIDSNSGRLSLASPLDYEQQSLYILEIQAHDLGTPAMVSTVSCWVNIRDENDHAPLFSSSPIVGFVTEDAPVSTSVLLISAIDGDSGSNGNVLYTLKRQEPPGRAFEIDAQTGVITTAKSLDHEMAESYQLTIVAADQAYPSSARKSSEKIVTINVHDLNDNAPDFTSVTAVPVLIGSLANTLVTTVTAVDRDSGMNGRVNYEIYNGDTDMFRINSDTGDLYLRSNLNSQVLTYDLTIRARDNGPDRKSNFFQLTIFARSSDDNGPSFSQTSYSGQVYENVPAGTSIVAVSASYPMASTGSIEYYITSISSAGSPQPRMFQIQPTSGLISTSQELDRETGFDVFNLDVYAIDKSSNSPRTNKCTVQITLLDTNDSPPQFTSDLFELTMSEDSKQGDEVATLVARDADQTGSVTYSIREGSEKKFDIDPLRGVIRVIGSLDRESKPYFELIIVADDGNQRSEAKVIVEVTDVNDKTPEFTEPIYAFDIPENTRTGARLGQISATDLDEGSNAELTYSLITHWGRDKVSLHPHSGVVTLIGALDYEEVPLYILTVKVQDSGPISLSSTSTVLINVIDTNDNAPIFDPSTYSDQVWENATIGTQIMEVSATDVDSGMNGWVRYSITGGDIDHHFEVDQATGIISVAKALDRETQGHYNLAIEARDQSADTRDQLSSTAVVTVILKDCNDHAPQFLSPGFFTVSEDSVIGASVYQVITSDLDEGQNGVVEFTLNDLSSFTIGKNDGVIRLNRDLDREMESSVEFVVIVNDKGTPAMTSSLTFTVAIDDANDNSPEVNPQTYSATVDEDIPIGSRLLEIYATDADVGLNADLRYTVISGDPNRDFLLDSHTGELSVQKRLDYERKTRYDLVVSVEDQGDPQLSDRATVSIDIEDVNDCIPLFVDSPFVAYVQENVIQLPLHVAQISARDDDTGAYGRVTYSIIEGERSLFKINSSNGEITALRTLDREEMDHYELTISAMDAGSPRLTGTGMISIRVGDDNDNKPRFEHDQYSAEVMENQAAMTTVVKVTATDRDTGKNADIKYSLQNDASGRFGIDQSSGEVFTLMSLNREERDVYNLVAVATDSGSLPLSSTVSIIVKVNDDNDNVPKFLLDEYNVQIRDPTRAGWFITGVTALDADAGESARIRYSLLGGTETFSIEEDTGVILAAEDLTSSEGGHQIYVRATDMGSRSLSNSVTVSVSFLPTSTTDFPVFTTTQSSFRLSESASVNHVVTTVAATSPRPQAVVSYFIAGGNTGDAFGILDDGRLIVRNALDYETTHSYHLWVEARDNSDPPLSAYHNLILDILDENDNAPVFSQHFFNTSVAEGEYGSLNVLQVTAVDADTGDNARITYALEAGNEAGMFVIDKTSGGIRTQMRLDRETVDAYQLVVTATDHGNPRQTSTATVEVHVSDKNDHPPLFSQHFNVRLPESTPVGSFVLCITSTDADIGENAANSYAFISSTNGQFAIDSASGNITVATPLDRESKDEYILDVAANDGAYNSETSVSIFILDVNDNQPQFDMNRYSFSIVGGSPVGTSVGQVSATDADAPGPNSDVFYRFKQPTSLFTIHPESGVVSSRKEVQFQLAGVSPSPENNQRLTVVVFDRGEPPMRSEVPLTISILPSNENTPLFDEKSYSMSIEENWQVGRVVGTVTASDADIGANAELTYSVTSGNGTDYFVIDAETGVISLSASVASKVNKKFQLTVAASDRGAAPRSSSTSVMVSVLEINRNAPRFTGSDQAYQTSVPESRLIGSTIGKVTATDNDSGPNGEISYAIANGNDLGLFVIDPTEGYISTVKELDYEQTHSVQLNITASDHGSRVKTVWKVFIITITDENDNGPQFDEAIYRTSVEENSPRGTVVFVLTAHDADDPPNDLIKYSMMGDDQALTLLSLDGNILSVKTSAGLDYESLEELRVTIEAVNPGESIVGRAEIVVDLSGVNEYIPVFTQNEYTFTVSESASVGYTFGSVRASDLDSGQDGIVQYSLVGDSNLKGFSVDIDTGVLVISDAIDREATSEIVLDVAAKNHGPVTGDDLALCQVRVTISDANDPPQFTQSVYEGSIREDARVGTTVLKVSAVDNDLQNSFRSFRYSITTGNHGEMFSVNQGSGWVTTNARLDREKHGTYNLTVAAVDTGSPPQTGTSSIRIHLDDINDNGPFFIPSVPVGSIRENQPSLSADIIDLTQFANDPDLPPNRGPYRFTLINNTLEFTVDSTKGVVRARKSLDREAQGEYYVGVKVEDNGAQAMTSELTFKVEVTDENDNPSRERLLDIQAYVFEGRFPGGVIADVRPLDNDLEGSYSCSLRSTDGRAFSIPDGSCELHASSRQDMGSFELSIQGSDGVHSAVDYFASVDFERFEQATVDAAVVIRLASVQVEILVESFVQRFVDALRDQVTNNSDEQLMVFALSQVSSDVDLFMVVADGDRGFISKEMIRSRIAQGRLEMDTGLQVRSLDASACDSSPCLNGGSCASAVRLIEGERSIIEGTQRVFSTFPRVALLSACVCQQGFTGDACDEHVDACKTSPCLNLGTCTSTGAGTFSCQCAPQFKGERCESDVNECTESNPCVNSGVCQNTVGSYFCKCLSDYSGVNCEIAADTCGTGPCLNGGTCDRSSGSPRCSCKQGDRGVQCEIASKNFQELSYMEYDMRLDRVSNDIEVEFATTKDNALLVFFEGDNAATDFLALEVVDGEASFTFSAGYAVPGRVVVPGRVNDGSWYRMEANRIGNVGKLKVTRCPEGSQECLQCMEGEERCYRRDQQLSDLRLLDNDRTHALLVGGLRNERDLQRLLTSSQTTIKTHDFYGCLRALRVDATDVFAQSYKARSGVTEGCQRGLDGAASFCTAGVCQNGGLCHDNWSSFSCECPVGFTGKTCSDATESFSLGPNSLVTYKQREGYIRDQMAEDRLQRRKKRELNDISQFSMEFRTTNRDGVLFYSEGADAQVAIYVQNQFVHFYSLIDGNPYAISSHKELSDGHWHNITVHTSGSLGSLTVDGVVTQRSLPIGWPPLVSLATESFSLFATPASQSVNGSSIPGFEGCLKRVLMDQSNLPLEGSTQRFDISRHGNVSNSCAAAYHGPLAARGDGPSVHIAVIVIVAFFGVALIVIVIVFVVLRLRRRKPEEKESKKDDGEAPVTANGVASEEAIIRRHIEHELNSHSPHRASALGSRPDLVVADGRSVRESNVVLEPNGFENNGFMDEAPEHYDIDNASSIAPSDLVDVVSHYKQYRRGMLPHDHNNARRSRASPLSMLPPRQSPAPRQSPNPLVYGPYRQSPLTFNNLNTGPPKPISRKSPGLNIDPRGVTSLRSTPLSGLEGLYSPGSNVSSNGSYEQPNIPASRPNSNLRQPISTLGMRSTPTVGLTVDEVNRLNGRGDRESSTSSSSDDAAINQKINSTDFTHEDLHPTHSSSSSSSGDDDAFTCSEMDFESDRHRMQAPALASVREDGNEDAPRPQWDHLLNWGPNFEGLVGVFTDIAQLPDSSLPSRGRVSPRPRSATPQNQKVRSPTPRGAPSPLHVISEDGPYRESGIDSALEQSYENVHEEYV</sequence>
<reference evidence="21" key="3">
    <citation type="submission" date="2015-06" db="UniProtKB">
        <authorList>
            <consortium name="EnsemblMetazoa"/>
        </authorList>
    </citation>
    <scope>IDENTIFICATION</scope>
</reference>
<evidence type="ECO:0000256" key="1">
    <source>
        <dbReference type="ARBA" id="ARBA00004479"/>
    </source>
</evidence>
<dbReference type="GO" id="GO:0007156">
    <property type="term" value="P:homophilic cell adhesion via plasma membrane adhesion molecules"/>
    <property type="evidence" value="ECO:0007669"/>
    <property type="project" value="InterPro"/>
</dbReference>
<comment type="subcellular location">
    <subcellularLocation>
        <location evidence="1">Membrane</location>
        <topology evidence="1">Single-pass type I membrane protein</topology>
    </subcellularLocation>
</comment>
<dbReference type="GO" id="GO:0016342">
    <property type="term" value="C:catenin complex"/>
    <property type="evidence" value="ECO:0007669"/>
    <property type="project" value="TreeGrafter"/>
</dbReference>
<evidence type="ECO:0000313" key="22">
    <source>
        <dbReference type="Proteomes" id="UP000014760"/>
    </source>
</evidence>
<dbReference type="PROSITE" id="PS00232">
    <property type="entry name" value="CADHERIN_1"/>
    <property type="match status" value="18"/>
</dbReference>
<evidence type="ECO:0000313" key="20">
    <source>
        <dbReference type="EMBL" id="ELU16918.1"/>
    </source>
</evidence>
<dbReference type="SUPFAM" id="SSF49313">
    <property type="entry name" value="Cadherin-like"/>
    <property type="match status" value="34"/>
</dbReference>
<feature type="domain" description="EGF-like" evidence="18">
    <location>
        <begin position="3933"/>
        <end position="3969"/>
    </location>
</feature>
<keyword evidence="22" id="KW-1185">Reference proteome</keyword>
<dbReference type="Pfam" id="PF00054">
    <property type="entry name" value="Laminin_G_1"/>
    <property type="match status" value="1"/>
</dbReference>
<feature type="domain" description="Cadherin" evidence="19">
    <location>
        <begin position="981"/>
        <end position="1084"/>
    </location>
</feature>
<feature type="domain" description="Cadherin" evidence="19">
    <location>
        <begin position="1612"/>
        <end position="1722"/>
    </location>
</feature>
<feature type="compositionally biased region" description="Low complexity" evidence="14">
    <location>
        <begin position="4814"/>
        <end position="4828"/>
    </location>
</feature>
<dbReference type="GO" id="GO:0008013">
    <property type="term" value="F:beta-catenin binding"/>
    <property type="evidence" value="ECO:0007669"/>
    <property type="project" value="TreeGrafter"/>
</dbReference>
<feature type="domain" description="Cadherin" evidence="19">
    <location>
        <begin position="2860"/>
        <end position="2970"/>
    </location>
</feature>
<feature type="signal peptide" evidence="16">
    <location>
        <begin position="1"/>
        <end position="22"/>
    </location>
</feature>
<feature type="domain" description="Cadherin" evidence="19">
    <location>
        <begin position="2971"/>
        <end position="3075"/>
    </location>
</feature>
<evidence type="ECO:0000256" key="16">
    <source>
        <dbReference type="SAM" id="SignalP"/>
    </source>
</evidence>
<feature type="compositionally biased region" description="Basic and acidic residues" evidence="14">
    <location>
        <begin position="4699"/>
        <end position="4711"/>
    </location>
</feature>
<feature type="disulfide bond" evidence="13">
    <location>
        <begin position="3921"/>
        <end position="3930"/>
    </location>
</feature>
<dbReference type="FunFam" id="2.60.40.60:FF:000081">
    <property type="entry name" value="protocadherin Fat 4"/>
    <property type="match status" value="1"/>
</dbReference>
<feature type="domain" description="Cadherin" evidence="19">
    <location>
        <begin position="3500"/>
        <end position="3605"/>
    </location>
</feature>
<dbReference type="PANTHER" id="PTHR24027">
    <property type="entry name" value="CADHERIN-23"/>
    <property type="match status" value="1"/>
</dbReference>
<feature type="domain" description="Cadherin" evidence="19">
    <location>
        <begin position="568"/>
        <end position="675"/>
    </location>
</feature>
<dbReference type="EMBL" id="KB292835">
    <property type="protein sequence ID" value="ELU16918.1"/>
    <property type="molecule type" value="Genomic_DNA"/>
</dbReference>
<evidence type="ECO:0000259" key="19">
    <source>
        <dbReference type="PROSITE" id="PS50268"/>
    </source>
</evidence>
<dbReference type="FunFam" id="2.60.40.60:FF:000024">
    <property type="entry name" value="FAT atypical cadherin 3"/>
    <property type="match status" value="1"/>
</dbReference>
<evidence type="ECO:0000256" key="8">
    <source>
        <dbReference type="ARBA" id="ARBA00022989"/>
    </source>
</evidence>
<feature type="domain" description="Cadherin" evidence="19">
    <location>
        <begin position="54"/>
        <end position="120"/>
    </location>
</feature>
<dbReference type="GO" id="GO:0034332">
    <property type="term" value="P:adherens junction organization"/>
    <property type="evidence" value="ECO:0007669"/>
    <property type="project" value="TreeGrafter"/>
</dbReference>
<evidence type="ECO:0000256" key="12">
    <source>
        <dbReference type="PROSITE-ProRule" id="PRU00043"/>
    </source>
</evidence>
<feature type="domain" description="Cadherin" evidence="19">
    <location>
        <begin position="1822"/>
        <end position="1926"/>
    </location>
</feature>
<dbReference type="PANTHER" id="PTHR24027:SF422">
    <property type="entry name" value="CADHERIN DOMAIN-CONTAINING PROTEIN"/>
    <property type="match status" value="1"/>
</dbReference>
<feature type="compositionally biased region" description="Polar residues" evidence="14">
    <location>
        <begin position="4608"/>
        <end position="4617"/>
    </location>
</feature>
<evidence type="ECO:0000256" key="11">
    <source>
        <dbReference type="ARBA" id="ARBA00023180"/>
    </source>
</evidence>
<feature type="domain" description="Cadherin" evidence="19">
    <location>
        <begin position="877"/>
        <end position="980"/>
    </location>
</feature>
<dbReference type="STRING" id="283909.R7VDI9"/>
<protein>
    <submittedName>
        <fullName evidence="20 21">Uncharacterized protein</fullName>
    </submittedName>
</protein>
<feature type="domain" description="Cadherin" evidence="19">
    <location>
        <begin position="2241"/>
        <end position="2345"/>
    </location>
</feature>
<dbReference type="InterPro" id="IPR018097">
    <property type="entry name" value="EGF_Ca-bd_CS"/>
</dbReference>
<dbReference type="PRINTS" id="PR00205">
    <property type="entry name" value="CADHERIN"/>
</dbReference>
<dbReference type="InterPro" id="IPR013320">
    <property type="entry name" value="ConA-like_dom_sf"/>
</dbReference>
<dbReference type="GO" id="GO:0044331">
    <property type="term" value="P:cell-cell adhesion mediated by cadherin"/>
    <property type="evidence" value="ECO:0007669"/>
    <property type="project" value="TreeGrafter"/>
</dbReference>
<feature type="domain" description="Laminin G" evidence="17">
    <location>
        <begin position="3967"/>
        <end position="4167"/>
    </location>
</feature>
<feature type="transmembrane region" description="Helical" evidence="15">
    <location>
        <begin position="4423"/>
        <end position="4448"/>
    </location>
</feature>
<dbReference type="SMART" id="SM00282">
    <property type="entry name" value="LamG"/>
    <property type="match status" value="2"/>
</dbReference>
<dbReference type="FunFam" id="2.60.40.60:FF:000118">
    <property type="entry name" value="protocadherin Fat 4"/>
    <property type="match status" value="1"/>
</dbReference>
<feature type="domain" description="Cadherin" evidence="19">
    <location>
        <begin position="676"/>
        <end position="775"/>
    </location>
</feature>
<dbReference type="SMART" id="SM00112">
    <property type="entry name" value="CA"/>
    <property type="match status" value="34"/>
</dbReference>
<evidence type="ECO:0000256" key="15">
    <source>
        <dbReference type="SAM" id="Phobius"/>
    </source>
</evidence>
<dbReference type="Pfam" id="PF00008">
    <property type="entry name" value="EGF"/>
    <property type="match status" value="2"/>
</dbReference>
<feature type="disulfide bond" evidence="13">
    <location>
        <begin position="4200"/>
        <end position="4209"/>
    </location>
</feature>
<feature type="domain" description="Cadherin" evidence="19">
    <location>
        <begin position="1085"/>
        <end position="1193"/>
    </location>
</feature>
<evidence type="ECO:0000313" key="21">
    <source>
        <dbReference type="EnsemblMetazoa" id="CapteP222008"/>
    </source>
</evidence>
<feature type="domain" description="Cadherin" evidence="19">
    <location>
        <begin position="1401"/>
        <end position="1509"/>
    </location>
</feature>
<feature type="domain" description="Cadherin" evidence="19">
    <location>
        <begin position="3078"/>
        <end position="3182"/>
    </location>
</feature>
<dbReference type="Proteomes" id="UP000014760">
    <property type="component" value="Unassembled WGS sequence"/>
</dbReference>
<dbReference type="Gene3D" id="2.60.120.200">
    <property type="match status" value="2"/>
</dbReference>
<dbReference type="InterPro" id="IPR000742">
    <property type="entry name" value="EGF"/>
</dbReference>
<evidence type="ECO:0000256" key="9">
    <source>
        <dbReference type="ARBA" id="ARBA00023136"/>
    </source>
</evidence>
<accession>R7VDI9</accession>
<keyword evidence="8 15" id="KW-1133">Transmembrane helix</keyword>
<dbReference type="CDD" id="cd11304">
    <property type="entry name" value="Cadherin_repeat"/>
    <property type="match status" value="34"/>
</dbReference>
<feature type="domain" description="Cadherin" evidence="19">
    <location>
        <begin position="233"/>
        <end position="347"/>
    </location>
</feature>
<dbReference type="FunFam" id="2.60.40.60:FF:000154">
    <property type="entry name" value="FAT atypical cadherin 4"/>
    <property type="match status" value="1"/>
</dbReference>
<dbReference type="CDD" id="cd00110">
    <property type="entry name" value="LamG"/>
    <property type="match status" value="2"/>
</dbReference>
<dbReference type="EnsemblMetazoa" id="CapteT222008">
    <property type="protein sequence ID" value="CapteP222008"/>
    <property type="gene ID" value="CapteG222008"/>
</dbReference>
<feature type="compositionally biased region" description="Polar residues" evidence="14">
    <location>
        <begin position="4673"/>
        <end position="4693"/>
    </location>
</feature>
<dbReference type="SMART" id="SM00181">
    <property type="entry name" value="EGF"/>
    <property type="match status" value="5"/>
</dbReference>
<feature type="domain" description="Cadherin" evidence="19">
    <location>
        <begin position="777"/>
        <end position="876"/>
    </location>
</feature>
<proteinExistence type="predicted"/>
<feature type="domain" description="Cadherin" evidence="19">
    <location>
        <begin position="3394"/>
        <end position="3499"/>
    </location>
</feature>
<dbReference type="PROSITE" id="PS01186">
    <property type="entry name" value="EGF_2"/>
    <property type="match status" value="1"/>
</dbReference>
<dbReference type="GO" id="GO:0016339">
    <property type="term" value="P:calcium-dependent cell-cell adhesion via plasma membrane cell adhesion molecules"/>
    <property type="evidence" value="ECO:0007669"/>
    <property type="project" value="TreeGrafter"/>
</dbReference>
<dbReference type="InterPro" id="IPR015919">
    <property type="entry name" value="Cadherin-like_sf"/>
</dbReference>
<dbReference type="OrthoDB" id="6252479at2759"/>
<feature type="domain" description="Cadherin" evidence="19">
    <location>
        <begin position="463"/>
        <end position="567"/>
    </location>
</feature>
<dbReference type="InterPro" id="IPR020894">
    <property type="entry name" value="Cadherin_CS"/>
</dbReference>
<dbReference type="FunFam" id="2.60.40.60:FF:000039">
    <property type="entry name" value="FAT atypical cadherin 3"/>
    <property type="match status" value="1"/>
</dbReference>
<dbReference type="PROSITE" id="PS00010">
    <property type="entry name" value="ASX_HYDROXYL"/>
    <property type="match status" value="2"/>
</dbReference>
<dbReference type="InterPro" id="IPR000152">
    <property type="entry name" value="EGF-type_Asp/Asn_hydroxyl_site"/>
</dbReference>
<evidence type="ECO:0000256" key="6">
    <source>
        <dbReference type="ARBA" id="ARBA00022837"/>
    </source>
</evidence>
<feature type="domain" description="Cadherin" evidence="19">
    <location>
        <begin position="3288"/>
        <end position="3393"/>
    </location>
</feature>
<dbReference type="Gene3D" id="2.60.40.60">
    <property type="entry name" value="Cadherins"/>
    <property type="match status" value="34"/>
</dbReference>
<dbReference type="PROSITE" id="PS00022">
    <property type="entry name" value="EGF_1"/>
    <property type="match status" value="4"/>
</dbReference>
<evidence type="ECO:0000256" key="14">
    <source>
        <dbReference type="SAM" id="MobiDB-lite"/>
    </source>
</evidence>
<evidence type="ECO:0000256" key="4">
    <source>
        <dbReference type="ARBA" id="ARBA00022729"/>
    </source>
</evidence>
<reference evidence="20 22" key="2">
    <citation type="journal article" date="2013" name="Nature">
        <title>Insights into bilaterian evolution from three spiralian genomes.</title>
        <authorList>
            <person name="Simakov O."/>
            <person name="Marletaz F."/>
            <person name="Cho S.J."/>
            <person name="Edsinger-Gonzales E."/>
            <person name="Havlak P."/>
            <person name="Hellsten U."/>
            <person name="Kuo D.H."/>
            <person name="Larsson T."/>
            <person name="Lv J."/>
            <person name="Arendt D."/>
            <person name="Savage R."/>
            <person name="Osoegawa K."/>
            <person name="de Jong P."/>
            <person name="Grimwood J."/>
            <person name="Chapman J.A."/>
            <person name="Shapiro H."/>
            <person name="Aerts A."/>
            <person name="Otillar R.P."/>
            <person name="Terry A.Y."/>
            <person name="Boore J.L."/>
            <person name="Grigoriev I.V."/>
            <person name="Lindberg D.R."/>
            <person name="Seaver E.C."/>
            <person name="Weisblat D.A."/>
            <person name="Putnam N.H."/>
            <person name="Rokhsar D.S."/>
        </authorList>
    </citation>
    <scope>NUCLEOTIDE SEQUENCE</scope>
    <source>
        <strain evidence="20 22">I ESC-2004</strain>
    </source>
</reference>
<evidence type="ECO:0000256" key="5">
    <source>
        <dbReference type="ARBA" id="ARBA00022737"/>
    </source>
</evidence>
<feature type="disulfide bond" evidence="13">
    <location>
        <begin position="3882"/>
        <end position="3891"/>
    </location>
</feature>
<dbReference type="GO" id="GO:0000902">
    <property type="term" value="P:cell morphogenesis"/>
    <property type="evidence" value="ECO:0007669"/>
    <property type="project" value="TreeGrafter"/>
</dbReference>
<dbReference type="FunFam" id="2.60.40.60:FF:000033">
    <property type="entry name" value="FAT atypical cadherin 1"/>
    <property type="match status" value="2"/>
</dbReference>
<feature type="region of interest" description="Disordered" evidence="14">
    <location>
        <begin position="4811"/>
        <end position="4878"/>
    </location>
</feature>
<feature type="compositionally biased region" description="Basic and acidic residues" evidence="14">
    <location>
        <begin position="4775"/>
        <end position="4784"/>
    </location>
</feature>
<feature type="domain" description="Laminin G" evidence="17">
    <location>
        <begin position="4222"/>
        <end position="4406"/>
    </location>
</feature>
<feature type="domain" description="Cadherin" evidence="19">
    <location>
        <begin position="1296"/>
        <end position="1400"/>
    </location>
</feature>
<reference evidence="22" key="1">
    <citation type="submission" date="2012-12" db="EMBL/GenBank/DDBJ databases">
        <authorList>
            <person name="Hellsten U."/>
            <person name="Grimwood J."/>
            <person name="Chapman J.A."/>
            <person name="Shapiro H."/>
            <person name="Aerts A."/>
            <person name="Otillar R.P."/>
            <person name="Terry A.Y."/>
            <person name="Boore J.L."/>
            <person name="Simakov O."/>
            <person name="Marletaz F."/>
            <person name="Cho S.-J."/>
            <person name="Edsinger-Gonzales E."/>
            <person name="Havlak P."/>
            <person name="Kuo D.-H."/>
            <person name="Larsson T."/>
            <person name="Lv J."/>
            <person name="Arendt D."/>
            <person name="Savage R."/>
            <person name="Osoegawa K."/>
            <person name="de Jong P."/>
            <person name="Lindberg D.R."/>
            <person name="Seaver E.C."/>
            <person name="Weisblat D.A."/>
            <person name="Putnam N.H."/>
            <person name="Grigoriev I.V."/>
            <person name="Rokhsar D.S."/>
        </authorList>
    </citation>
    <scope>NUCLEOTIDE SEQUENCE</scope>
    <source>
        <strain evidence="22">I ESC-2004</strain>
    </source>
</reference>
<dbReference type="OMA" id="AGGMRKY"/>
<evidence type="ECO:0000259" key="17">
    <source>
        <dbReference type="PROSITE" id="PS50025"/>
    </source>
</evidence>
<dbReference type="GO" id="GO:0016477">
    <property type="term" value="P:cell migration"/>
    <property type="evidence" value="ECO:0007669"/>
    <property type="project" value="TreeGrafter"/>
</dbReference>
<dbReference type="SUPFAM" id="SSF57196">
    <property type="entry name" value="EGF/Laminin"/>
    <property type="match status" value="2"/>
</dbReference>
<feature type="domain" description="Cadherin" evidence="19">
    <location>
        <begin position="2034"/>
        <end position="2135"/>
    </location>
</feature>
<feature type="region of interest" description="Disordered" evidence="14">
    <location>
        <begin position="4564"/>
        <end position="4784"/>
    </location>
</feature>
<feature type="domain" description="Cadherin" evidence="19">
    <location>
        <begin position="1723"/>
        <end position="1821"/>
    </location>
</feature>
<dbReference type="Pfam" id="PF00028">
    <property type="entry name" value="Cadherin"/>
    <property type="match status" value="33"/>
</dbReference>
<dbReference type="InterPro" id="IPR001881">
    <property type="entry name" value="EGF-like_Ca-bd_dom"/>
</dbReference>
<dbReference type="InterPro" id="IPR002126">
    <property type="entry name" value="Cadherin-like_dom"/>
</dbReference>
<keyword evidence="6 12" id="KW-0106">Calcium</keyword>
<dbReference type="SMART" id="SM00179">
    <property type="entry name" value="EGF_CA"/>
    <property type="match status" value="4"/>
</dbReference>
<keyword evidence="7" id="KW-0130">Cell adhesion</keyword>
<dbReference type="CDD" id="cd00054">
    <property type="entry name" value="EGF_CA"/>
    <property type="match status" value="4"/>
</dbReference>
<evidence type="ECO:0000256" key="13">
    <source>
        <dbReference type="PROSITE-ProRule" id="PRU00076"/>
    </source>
</evidence>
<feature type="domain" description="Cadherin" evidence="19">
    <location>
        <begin position="2450"/>
        <end position="2552"/>
    </location>
</feature>
<dbReference type="GO" id="GO:0048699">
    <property type="term" value="P:generation of neurons"/>
    <property type="evidence" value="ECO:0007669"/>
    <property type="project" value="UniProtKB-ARBA"/>
</dbReference>
<keyword evidence="11" id="KW-0325">Glycoprotein</keyword>
<feature type="domain" description="EGF-like" evidence="18">
    <location>
        <begin position="3855"/>
        <end position="3892"/>
    </location>
</feature>
<dbReference type="HOGENOM" id="CLU_000042_1_0_1"/>
<gene>
    <name evidence="20" type="ORF">CAPTEDRAFT_222008</name>
</gene>
<feature type="compositionally biased region" description="Basic and acidic residues" evidence="14">
    <location>
        <begin position="4851"/>
        <end position="4861"/>
    </location>
</feature>
<comment type="caution">
    <text evidence="13">Lacks conserved residue(s) required for the propagation of feature annotation.</text>
</comment>
<feature type="domain" description="Cadherin" evidence="19">
    <location>
        <begin position="2346"/>
        <end position="2449"/>
    </location>
</feature>
<feature type="domain" description="Cadherin" evidence="19">
    <location>
        <begin position="352"/>
        <end position="462"/>
    </location>
</feature>
<evidence type="ECO:0000259" key="18">
    <source>
        <dbReference type="PROSITE" id="PS50026"/>
    </source>
</evidence>
<keyword evidence="4 16" id="KW-0732">Signal</keyword>
<dbReference type="FunFam" id="2.60.40.60:FF:000080">
    <property type="entry name" value="FAT atypical cadherin 1"/>
    <property type="match status" value="2"/>
</dbReference>
<dbReference type="PROSITE" id="PS50026">
    <property type="entry name" value="EGF_3"/>
    <property type="match status" value="4"/>
</dbReference>
<dbReference type="GO" id="GO:0005509">
    <property type="term" value="F:calcium ion binding"/>
    <property type="evidence" value="ECO:0007669"/>
    <property type="project" value="UniProtKB-UniRule"/>
</dbReference>
<dbReference type="FunFam" id="2.60.40.60:FF:000020">
    <property type="entry name" value="Dachsous cadherin-related 1b"/>
    <property type="match status" value="11"/>
</dbReference>
<keyword evidence="10 13" id="KW-1015">Disulfide bond</keyword>
<feature type="domain" description="EGF-like" evidence="18">
    <location>
        <begin position="3894"/>
        <end position="3931"/>
    </location>
</feature>
<organism evidence="20">
    <name type="scientific">Capitella teleta</name>
    <name type="common">Polychaete worm</name>
    <dbReference type="NCBI Taxonomy" id="283909"/>
    <lineage>
        <taxon>Eukaryota</taxon>
        <taxon>Metazoa</taxon>
        <taxon>Spiralia</taxon>
        <taxon>Lophotrochozoa</taxon>
        <taxon>Annelida</taxon>
        <taxon>Polychaeta</taxon>
        <taxon>Sedentaria</taxon>
        <taxon>Scolecida</taxon>
        <taxon>Capitellidae</taxon>
        <taxon>Capitella</taxon>
    </lineage>
</organism>
<dbReference type="FunFam" id="2.60.40.60:FF:000013">
    <property type="entry name" value="Cadherin EGF LAG seven-pass G-type receptor"/>
    <property type="match status" value="1"/>
</dbReference>
<dbReference type="Pfam" id="PF25374">
    <property type="entry name" value="Cadherin_FAT4_N"/>
    <property type="match status" value="1"/>
</dbReference>
<dbReference type="Gene3D" id="2.10.25.10">
    <property type="entry name" value="Laminin"/>
    <property type="match status" value="5"/>
</dbReference>
<dbReference type="GO" id="GO:0060429">
    <property type="term" value="P:epithelium development"/>
    <property type="evidence" value="ECO:0007669"/>
    <property type="project" value="UniProtKB-ARBA"/>
</dbReference>
<feature type="domain" description="Cadherin" evidence="19">
    <location>
        <begin position="1194"/>
        <end position="1296"/>
    </location>
</feature>
<feature type="compositionally biased region" description="Polar residues" evidence="14">
    <location>
        <begin position="4654"/>
        <end position="4666"/>
    </location>
</feature>
<dbReference type="EMBL" id="AMQN01004203">
    <property type="status" value="NOT_ANNOTATED_CDS"/>
    <property type="molecule type" value="Genomic_DNA"/>
</dbReference>
<dbReference type="PROSITE" id="PS50268">
    <property type="entry name" value="CADHERIN_2"/>
    <property type="match status" value="34"/>
</dbReference>
<feature type="disulfide bond" evidence="13">
    <location>
        <begin position="3959"/>
        <end position="3968"/>
    </location>
</feature>
<feature type="domain" description="Cadherin" evidence="19">
    <location>
        <begin position="2759"/>
        <end position="2859"/>
    </location>
</feature>
<dbReference type="Pfam" id="PF02210">
    <property type="entry name" value="Laminin_G_2"/>
    <property type="match status" value="1"/>
</dbReference>